<gene>
    <name evidence="2" type="ORF">FXF47_00675</name>
</gene>
<dbReference type="InterPro" id="IPR006860">
    <property type="entry name" value="FecR"/>
</dbReference>
<proteinExistence type="predicted"/>
<comment type="caution">
    <text evidence="2">The sequence shown here is derived from an EMBL/GenBank/DDBJ whole genome shotgun (WGS) entry which is preliminary data.</text>
</comment>
<dbReference type="AlphaFoldDB" id="A0A5D0ML12"/>
<dbReference type="EMBL" id="VSIX01000004">
    <property type="protein sequence ID" value="TYB32130.1"/>
    <property type="molecule type" value="Genomic_DNA"/>
</dbReference>
<protein>
    <submittedName>
        <fullName evidence="2">FecR domain-containing protein</fullName>
    </submittedName>
</protein>
<organism evidence="2 3">
    <name type="scientific">Candidatus Mcinerneyibacterium aminivorans</name>
    <dbReference type="NCBI Taxonomy" id="2703815"/>
    <lineage>
        <taxon>Bacteria</taxon>
        <taxon>Candidatus Macinerneyibacteriota</taxon>
        <taxon>Candidatus Mcinerneyibacteria</taxon>
        <taxon>Candidatus Mcinerneyibacteriales</taxon>
        <taxon>Candidatus Mcinerneyibacteriaceae</taxon>
        <taxon>Candidatus Mcinerneyibacterium</taxon>
    </lineage>
</organism>
<evidence type="ECO:0000259" key="1">
    <source>
        <dbReference type="Pfam" id="PF04773"/>
    </source>
</evidence>
<accession>A0A5D0ML12</accession>
<feature type="domain" description="FecR protein" evidence="1">
    <location>
        <begin position="61"/>
        <end position="160"/>
    </location>
</feature>
<dbReference type="Gene3D" id="2.60.120.1440">
    <property type="match status" value="1"/>
</dbReference>
<dbReference type="Proteomes" id="UP000324143">
    <property type="component" value="Unassembled WGS sequence"/>
</dbReference>
<evidence type="ECO:0000313" key="2">
    <source>
        <dbReference type="EMBL" id="TYB32130.1"/>
    </source>
</evidence>
<dbReference type="PANTHER" id="PTHR38731">
    <property type="entry name" value="LIPL45-RELATED LIPOPROTEIN-RELATED"/>
    <property type="match status" value="1"/>
</dbReference>
<name>A0A5D0ML12_9BACT</name>
<dbReference type="Pfam" id="PF04773">
    <property type="entry name" value="FecR"/>
    <property type="match status" value="1"/>
</dbReference>
<evidence type="ECO:0000313" key="3">
    <source>
        <dbReference type="Proteomes" id="UP000324143"/>
    </source>
</evidence>
<keyword evidence="3" id="KW-1185">Reference proteome</keyword>
<sequence length="252" mass="29632">MRKLLLYLTVFVFIFSIYSQDAENKKRGYISALKGDAQKRKADEYRWLEAKLRMDVESRDILRTLPESFAEIALKKGSRIRLAPKTIVNMVKLYEETENKLITKMKVQKGEIWGNVRDKGEREVFEFESTAISSSVVGTEFRIQTHKKGSKIKVYRGQVEVKGVIKKEATNKDKKEDIKIKKPDEIEGPTEIEGPKEVTMEEWTLIVKEMMELEVNKDGEIVKYRSINTKREDDDSEWYRWNKERDKELIIK</sequence>
<reference evidence="2" key="1">
    <citation type="submission" date="2019-08" db="EMBL/GenBank/DDBJ databases">
        <title>Genomic characterization of a novel candidate phylum (ARYD3) from a high temperature, high salinity tertiary oil reservoir in north central Oklahoma, USA.</title>
        <authorList>
            <person name="Youssef N.H."/>
            <person name="Yadav A."/>
            <person name="Elshahed M.S."/>
        </authorList>
    </citation>
    <scope>NUCLEOTIDE SEQUENCE [LARGE SCALE GENOMIC DNA]</scope>
    <source>
        <strain evidence="2">ARYD3</strain>
    </source>
</reference>